<dbReference type="EMBL" id="CM001403">
    <property type="protein sequence ID" value="EHQ24256.1"/>
    <property type="molecule type" value="Genomic_DNA"/>
</dbReference>
<sequence>MPLTFSHPAIVLPLSYLPKRWVSLTGLVAGRVAPDFEYFFRMKVYSIYSHTWLGLLWFDVPVAMMLAFVYHNTVKAAFIANLPRELYHRFAGYAAFNWSRYAKQNLPVVVLSILIGGTSHLLWDSFTHVTGYFVEYFNMASPVKILFFQIPLYKAVQHLSTLVGGAIIIAAICKLPLQASTKQHPQNCHYWPIVGISIFIILSLRVVLGLPVHKYWNILVTAISGALLGIVLASATTGLKTAAAAGNPPSGVL</sequence>
<proteinExistence type="predicted"/>
<evidence type="ECO:0000313" key="3">
    <source>
        <dbReference type="Proteomes" id="UP000002774"/>
    </source>
</evidence>
<dbReference type="AlphaFoldDB" id="H1YCR9"/>
<feature type="transmembrane region" description="Helical" evidence="1">
    <location>
        <begin position="189"/>
        <end position="208"/>
    </location>
</feature>
<dbReference type="OrthoDB" id="8481923at2"/>
<dbReference type="eggNOG" id="ENOG502ZRTK">
    <property type="taxonomic scope" value="Bacteria"/>
</dbReference>
<name>H1YCR9_9SPHI</name>
<dbReference type="STRING" id="714943.Mucpa_0052"/>
<keyword evidence="1" id="KW-0812">Transmembrane</keyword>
<keyword evidence="3" id="KW-1185">Reference proteome</keyword>
<feature type="transmembrane region" description="Helical" evidence="1">
    <location>
        <begin position="106"/>
        <end position="123"/>
    </location>
</feature>
<dbReference type="InterPro" id="IPR025238">
    <property type="entry name" value="DUF4184"/>
</dbReference>
<feature type="transmembrane region" description="Helical" evidence="1">
    <location>
        <begin position="47"/>
        <end position="70"/>
    </location>
</feature>
<dbReference type="RefSeq" id="WP_008503783.1">
    <property type="nucleotide sequence ID" value="NZ_CM001403.1"/>
</dbReference>
<reference evidence="2" key="1">
    <citation type="submission" date="2011-09" db="EMBL/GenBank/DDBJ databases">
        <title>The permanent draft genome of Mucilaginibacter paludis DSM 18603.</title>
        <authorList>
            <consortium name="US DOE Joint Genome Institute (JGI-PGF)"/>
            <person name="Lucas S."/>
            <person name="Han J."/>
            <person name="Lapidus A."/>
            <person name="Bruce D."/>
            <person name="Goodwin L."/>
            <person name="Pitluck S."/>
            <person name="Peters L."/>
            <person name="Kyrpides N."/>
            <person name="Mavromatis K."/>
            <person name="Ivanova N."/>
            <person name="Mikhailova N."/>
            <person name="Held B."/>
            <person name="Detter J.C."/>
            <person name="Tapia R."/>
            <person name="Han C."/>
            <person name="Land M."/>
            <person name="Hauser L."/>
            <person name="Markowitz V."/>
            <person name="Cheng J.-F."/>
            <person name="Hugenholtz P."/>
            <person name="Woyke T."/>
            <person name="Wu D."/>
            <person name="Tindall B."/>
            <person name="Brambilla E."/>
            <person name="Klenk H.-P."/>
            <person name="Eisen J.A."/>
        </authorList>
    </citation>
    <scope>NUCLEOTIDE SEQUENCE [LARGE SCALE GENOMIC DNA]</scope>
    <source>
        <strain evidence="2">DSM 18603</strain>
    </source>
</reference>
<feature type="transmembrane region" description="Helical" evidence="1">
    <location>
        <begin position="215"/>
        <end position="235"/>
    </location>
</feature>
<dbReference type="HOGENOM" id="CLU_063873_3_0_10"/>
<dbReference type="Proteomes" id="UP000002774">
    <property type="component" value="Chromosome"/>
</dbReference>
<dbReference type="Pfam" id="PF13803">
    <property type="entry name" value="DUF4184"/>
    <property type="match status" value="1"/>
</dbReference>
<accession>H1YCR9</accession>
<keyword evidence="1" id="KW-1133">Transmembrane helix</keyword>
<evidence type="ECO:0000256" key="1">
    <source>
        <dbReference type="SAM" id="Phobius"/>
    </source>
</evidence>
<evidence type="ECO:0000313" key="2">
    <source>
        <dbReference type="EMBL" id="EHQ24256.1"/>
    </source>
</evidence>
<feature type="transmembrane region" description="Helical" evidence="1">
    <location>
        <begin position="159"/>
        <end position="177"/>
    </location>
</feature>
<protein>
    <recommendedName>
        <fullName evidence="4">DUF4184 family protein</fullName>
    </recommendedName>
</protein>
<organism evidence="2 3">
    <name type="scientific">Mucilaginibacter paludis DSM 18603</name>
    <dbReference type="NCBI Taxonomy" id="714943"/>
    <lineage>
        <taxon>Bacteria</taxon>
        <taxon>Pseudomonadati</taxon>
        <taxon>Bacteroidota</taxon>
        <taxon>Sphingobacteriia</taxon>
        <taxon>Sphingobacteriales</taxon>
        <taxon>Sphingobacteriaceae</taxon>
        <taxon>Mucilaginibacter</taxon>
    </lineage>
</organism>
<keyword evidence="1" id="KW-0472">Membrane</keyword>
<gene>
    <name evidence="2" type="ORF">Mucpa_0052</name>
</gene>
<evidence type="ECO:0008006" key="4">
    <source>
        <dbReference type="Google" id="ProtNLM"/>
    </source>
</evidence>